<evidence type="ECO:0000256" key="5">
    <source>
        <dbReference type="ARBA" id="ARBA00022483"/>
    </source>
</evidence>
<keyword evidence="6" id="KW-0963">Cytoplasm</keyword>
<evidence type="ECO:0000256" key="11">
    <source>
        <dbReference type="SAM" id="MobiDB-lite"/>
    </source>
</evidence>
<dbReference type="InterPro" id="IPR000664">
    <property type="entry name" value="Lethal2_giant"/>
</dbReference>
<accession>A0A0N5AYR2</accession>
<dbReference type="PRINTS" id="PR00962">
    <property type="entry name" value="LETHAL2GIANT"/>
</dbReference>
<dbReference type="CDD" id="cd15873">
    <property type="entry name" value="R-SNARE_STXBP5_6"/>
    <property type="match status" value="1"/>
</dbReference>
<dbReference type="STRING" id="451379.A0A0N5AYR2"/>
<dbReference type="InterPro" id="IPR015943">
    <property type="entry name" value="WD40/YVTN_repeat-like_dom_sf"/>
</dbReference>
<evidence type="ECO:0000256" key="3">
    <source>
        <dbReference type="ARBA" id="ARBA00008070"/>
    </source>
</evidence>
<dbReference type="GO" id="GO:0031201">
    <property type="term" value="C:SNARE complex"/>
    <property type="evidence" value="ECO:0007669"/>
    <property type="project" value="TreeGrafter"/>
</dbReference>
<dbReference type="Gene3D" id="2.130.10.10">
    <property type="entry name" value="YVTN repeat-like/Quinoprotein amine dehydrogenase"/>
    <property type="match status" value="3"/>
</dbReference>
<dbReference type="SUPFAM" id="SSF50978">
    <property type="entry name" value="WD40 repeat-like"/>
    <property type="match status" value="2"/>
</dbReference>
<comment type="subcellular location">
    <subcellularLocation>
        <location evidence="1">Cell membrane</location>
        <topology evidence="1">Peripheral membrane protein</topology>
    </subcellularLocation>
    <subcellularLocation>
        <location evidence="2">Cytoplasm</location>
    </subcellularLocation>
</comment>
<evidence type="ECO:0000256" key="1">
    <source>
        <dbReference type="ARBA" id="ARBA00004202"/>
    </source>
</evidence>
<feature type="compositionally biased region" description="Low complexity" evidence="11">
    <location>
        <begin position="665"/>
        <end position="677"/>
    </location>
</feature>
<dbReference type="Gene3D" id="1.20.5.110">
    <property type="match status" value="1"/>
</dbReference>
<dbReference type="PANTHER" id="PTHR10241:SF25">
    <property type="entry name" value="TOMOSYN, ISOFORM C"/>
    <property type="match status" value="1"/>
</dbReference>
<feature type="repeat" description="WD" evidence="9">
    <location>
        <begin position="228"/>
        <end position="255"/>
    </location>
</feature>
<feature type="compositionally biased region" description="Basic and acidic residues" evidence="11">
    <location>
        <begin position="680"/>
        <end position="691"/>
    </location>
</feature>
<evidence type="ECO:0000259" key="12">
    <source>
        <dbReference type="PROSITE" id="PS50892"/>
    </source>
</evidence>
<dbReference type="Proteomes" id="UP000046393">
    <property type="component" value="Unplaced"/>
</dbReference>
<dbReference type="PANTHER" id="PTHR10241">
    <property type="entry name" value="LETHAL 2 GIANT LARVAE PROTEIN"/>
    <property type="match status" value="1"/>
</dbReference>
<feature type="region of interest" description="Disordered" evidence="11">
    <location>
        <begin position="718"/>
        <end position="741"/>
    </location>
</feature>
<feature type="region of interest" description="Disordered" evidence="11">
    <location>
        <begin position="543"/>
        <end position="567"/>
    </location>
</feature>
<dbReference type="InterPro" id="IPR042855">
    <property type="entry name" value="V_SNARE_CC"/>
</dbReference>
<dbReference type="PROSITE" id="PS50082">
    <property type="entry name" value="WD_REPEATS_2"/>
    <property type="match status" value="1"/>
</dbReference>
<keyword evidence="7 9" id="KW-0853">WD repeat</keyword>
<evidence type="ECO:0000313" key="13">
    <source>
        <dbReference type="Proteomes" id="UP000046393"/>
    </source>
</evidence>
<feature type="compositionally biased region" description="Polar residues" evidence="11">
    <location>
        <begin position="544"/>
        <end position="562"/>
    </location>
</feature>
<evidence type="ECO:0000256" key="2">
    <source>
        <dbReference type="ARBA" id="ARBA00004496"/>
    </source>
</evidence>
<evidence type="ECO:0000256" key="9">
    <source>
        <dbReference type="PROSITE-ProRule" id="PRU00221"/>
    </source>
</evidence>
<dbReference type="InterPro" id="IPR001680">
    <property type="entry name" value="WD40_rpt"/>
</dbReference>
<dbReference type="GO" id="GO:0006887">
    <property type="term" value="P:exocytosis"/>
    <property type="evidence" value="ECO:0007669"/>
    <property type="project" value="UniProtKB-KW"/>
</dbReference>
<dbReference type="GO" id="GO:0006893">
    <property type="term" value="P:Golgi to plasma membrane transport"/>
    <property type="evidence" value="ECO:0007669"/>
    <property type="project" value="TreeGrafter"/>
</dbReference>
<dbReference type="InterPro" id="IPR013577">
    <property type="entry name" value="LLGL2"/>
</dbReference>
<dbReference type="SMART" id="SM00320">
    <property type="entry name" value="WD40"/>
    <property type="match status" value="6"/>
</dbReference>
<protein>
    <submittedName>
        <fullName evidence="14">V-SNARE coiled-coil homology domain-containing protein</fullName>
    </submittedName>
</protein>
<name>A0A0N5AYR2_9BILA</name>
<keyword evidence="5" id="KW-0268">Exocytosis</keyword>
<dbReference type="AlphaFoldDB" id="A0A0N5AYR2"/>
<keyword evidence="4" id="KW-1003">Cell membrane</keyword>
<dbReference type="GO" id="GO:0045159">
    <property type="term" value="F:myosin II binding"/>
    <property type="evidence" value="ECO:0007669"/>
    <property type="project" value="TreeGrafter"/>
</dbReference>
<comment type="similarity">
    <text evidence="3">Belongs to the WD repeat L(2)GL family.</text>
</comment>
<dbReference type="GO" id="GO:0019905">
    <property type="term" value="F:syntaxin binding"/>
    <property type="evidence" value="ECO:0007669"/>
    <property type="project" value="TreeGrafter"/>
</dbReference>
<proteinExistence type="inferred from homology"/>
<evidence type="ECO:0000256" key="7">
    <source>
        <dbReference type="ARBA" id="ARBA00022574"/>
    </source>
</evidence>
<feature type="domain" description="V-SNARE coiled-coil homology" evidence="12">
    <location>
        <begin position="1057"/>
        <end position="1121"/>
    </location>
</feature>
<evidence type="ECO:0000256" key="10">
    <source>
        <dbReference type="PROSITE-ProRule" id="PRU00290"/>
    </source>
</evidence>
<dbReference type="Pfam" id="PF00400">
    <property type="entry name" value="WD40"/>
    <property type="match status" value="1"/>
</dbReference>
<keyword evidence="10" id="KW-0175">Coiled coil</keyword>
<dbReference type="WBParaSite" id="SMUV_0001011201-mRNA-1">
    <property type="protein sequence ID" value="SMUV_0001011201-mRNA-1"/>
    <property type="gene ID" value="SMUV_0001011201"/>
</dbReference>
<dbReference type="GO" id="GO:0005096">
    <property type="term" value="F:GTPase activator activity"/>
    <property type="evidence" value="ECO:0007669"/>
    <property type="project" value="TreeGrafter"/>
</dbReference>
<evidence type="ECO:0000256" key="6">
    <source>
        <dbReference type="ARBA" id="ARBA00022490"/>
    </source>
</evidence>
<dbReference type="GO" id="GO:0005886">
    <property type="term" value="C:plasma membrane"/>
    <property type="evidence" value="ECO:0007669"/>
    <property type="project" value="UniProtKB-SubCell"/>
</dbReference>
<organism evidence="13 14">
    <name type="scientific">Syphacia muris</name>
    <dbReference type="NCBI Taxonomy" id="451379"/>
    <lineage>
        <taxon>Eukaryota</taxon>
        <taxon>Metazoa</taxon>
        <taxon>Ecdysozoa</taxon>
        <taxon>Nematoda</taxon>
        <taxon>Chromadorea</taxon>
        <taxon>Rhabditida</taxon>
        <taxon>Spirurina</taxon>
        <taxon>Oxyuridomorpha</taxon>
        <taxon>Oxyuroidea</taxon>
        <taxon>Oxyuridae</taxon>
        <taxon>Syphacia</taxon>
    </lineage>
</organism>
<keyword evidence="8" id="KW-0677">Repeat</keyword>
<keyword evidence="13" id="KW-1185">Reference proteome</keyword>
<keyword evidence="4" id="KW-0472">Membrane</keyword>
<evidence type="ECO:0000256" key="8">
    <source>
        <dbReference type="ARBA" id="ARBA00022737"/>
    </source>
</evidence>
<dbReference type="InterPro" id="IPR036322">
    <property type="entry name" value="WD40_repeat_dom_sf"/>
</dbReference>
<evidence type="ECO:0000256" key="4">
    <source>
        <dbReference type="ARBA" id="ARBA00022475"/>
    </source>
</evidence>
<feature type="region of interest" description="Disordered" evidence="11">
    <location>
        <begin position="650"/>
        <end position="698"/>
    </location>
</feature>
<dbReference type="Pfam" id="PF08366">
    <property type="entry name" value="LLGL"/>
    <property type="match status" value="1"/>
</dbReference>
<evidence type="ECO:0000313" key="14">
    <source>
        <dbReference type="WBParaSite" id="SMUV_0001011201-mRNA-1"/>
    </source>
</evidence>
<reference evidence="14" key="1">
    <citation type="submission" date="2017-02" db="UniProtKB">
        <authorList>
            <consortium name="WormBaseParasite"/>
        </authorList>
    </citation>
    <scope>IDENTIFICATION</scope>
</reference>
<sequence>MDRAKKKLVSALDGLRLSKNKAEVEFDEKVTQQHVCFSKIVRHGFPDDPRCIAYDPMQRLLAIGTGSGLIRVFGDAGVDWCLYHKNEAAVTNIQFLINEGALITVCRDDSVHLWNYRQKVPKIVHSVQLNKEQITCVNLPFQSKWLYLGTERGNVYFVSVATFKLSSYVINWNKAIDLSCRTHPGCVKSVLTCPSENTKILLLFEKGFVVIWNLQTKEVDRFVTNYPVRSVAWLHDGRQFICGNSDGSLSIWNVKKPNECVQKMYPHGEKCRPVTQVDWSVTAEGEQLIMFSGGMSQEDGVLPAITILRANRSATVFEMEHPLVAFTPLTVPSYPNEPQHHFGLAVLLKSDLLVIDLQSPGYPCFEHVNPVDIHESPIVYLKYFSDCPVDLIGALTLVGCKQRRQTFSKKAWPISGGIGRECATGHQELLITGHEDGSLKFWHTTGEHLQILYKLKTGRHFERSEENDGRDVSHAVSDLVLCLESRLLVVCSQSSQITLFHFAKNESFNEIAVITIHHFTSISPGVDEDVACNVGSVRDLRHPSLTSRDSHSTTTSEGSSNGDYFPLKVRGGSMRRPAGYQPEMVCMIPWRSCSQPETVTALALNSAYGFVAFGTSSGLVVVDTTQYVLVYTLSYLDFYGKESPMSFPQGFEHMSNELDTPEQRSSPSPNSIKSFSKATSEMRQRSNEKQRPVLSKTQSVAEQAYEDTWKDSQLYADELRSNNGPGKRESRSPSQTSQDKVVPPDFITSLYFIHSYPKKNERNIGPCLWMGTANGFFVVFSIQIPSDRTSSPAFFSSSGFFFRQRGQHLYTTFLDKSFCLLSGACNTFHDSKDTATKGESSEKCEKGFVNRVITKSSLSPTFSNASDFEDEIEQVLVSVSEDEVRVIALPSFSLLFFYRPDISFVQARATHVRGFPVLALINSVGQIVVLSLPTLRHLMCTPLYHHALEIGDQFCHNTSLSEYGLGFYSVSPSEIQKFTICSELAAQVKDCAGELFVPVDMPEPPKSSFFKGVSTLFAGTHKEEVDLDLIFGEKTPVATGNSGMRTVGRNIAGHSCSVDSANARAMTAGQAASAAVQALNERGEKLNATVDATERLMENAMSFSQRTSKLVEKYEKKKWYNF</sequence>
<dbReference type="PROSITE" id="PS50892">
    <property type="entry name" value="V_SNARE"/>
    <property type="match status" value="1"/>
</dbReference>